<organism evidence="1 2">
    <name type="scientific">Paenibacillus melissococcoides</name>
    <dbReference type="NCBI Taxonomy" id="2912268"/>
    <lineage>
        <taxon>Bacteria</taxon>
        <taxon>Bacillati</taxon>
        <taxon>Bacillota</taxon>
        <taxon>Bacilli</taxon>
        <taxon>Bacillales</taxon>
        <taxon>Paenibacillaceae</taxon>
        <taxon>Paenibacillus</taxon>
    </lineage>
</organism>
<evidence type="ECO:0000313" key="2">
    <source>
        <dbReference type="Proteomes" id="UP001154322"/>
    </source>
</evidence>
<dbReference type="InterPro" id="IPR014962">
    <property type="entry name" value="YolD"/>
</dbReference>
<dbReference type="PANTHER" id="PTHR40051:SF1">
    <property type="entry name" value="YOLD-LIKE FAMILY PROTEIN"/>
    <property type="match status" value="1"/>
</dbReference>
<sequence>MSKKLSGNGLWESSRMMLPQHKEALLRHQHEQHRQERPCLDDQVVEEFSRRLQWSMENSEPVTLQLHDPFERREVSGIVVDIDMIGQRVRLREGDERRWIRVEDILGVMS</sequence>
<name>A0ABM9FWX0_9BACL</name>
<reference evidence="1" key="1">
    <citation type="submission" date="2022-06" db="EMBL/GenBank/DDBJ databases">
        <authorList>
            <person name="Dietemann V."/>
            <person name="Ory F."/>
            <person name="Dainat B."/>
            <person name="Oberhansli S."/>
        </authorList>
    </citation>
    <scope>NUCLEOTIDE SEQUENCE</scope>
    <source>
        <strain evidence="1">Ena-SAMPLE-TAB-26-04-2022-14:26:32:270-5432</strain>
    </source>
</reference>
<comment type="caution">
    <text evidence="1">The sequence shown here is derived from an EMBL/GenBank/DDBJ whole genome shotgun (WGS) entry which is preliminary data.</text>
</comment>
<dbReference type="RefSeq" id="WP_249724559.1">
    <property type="nucleotide sequence ID" value="NZ_AP031286.1"/>
</dbReference>
<dbReference type="Proteomes" id="UP001154322">
    <property type="component" value="Unassembled WGS sequence"/>
</dbReference>
<accession>A0ABM9FWX0</accession>
<proteinExistence type="predicted"/>
<dbReference type="EMBL" id="CALYLO010000001">
    <property type="protein sequence ID" value="CAH8243653.1"/>
    <property type="molecule type" value="Genomic_DNA"/>
</dbReference>
<dbReference type="PANTHER" id="PTHR40051">
    <property type="entry name" value="IG HYPOTHETICAL 15966"/>
    <property type="match status" value="1"/>
</dbReference>
<dbReference type="Pfam" id="PF08863">
    <property type="entry name" value="YolD"/>
    <property type="match status" value="1"/>
</dbReference>
<gene>
    <name evidence="1" type="ORF">WJ0W_000893</name>
</gene>
<keyword evidence="2" id="KW-1185">Reference proteome</keyword>
<protein>
    <submittedName>
        <fullName evidence="1">YolD-like family protein</fullName>
    </submittedName>
</protein>
<evidence type="ECO:0000313" key="1">
    <source>
        <dbReference type="EMBL" id="CAH8243653.1"/>
    </source>
</evidence>